<evidence type="ECO:0000313" key="9">
    <source>
        <dbReference type="Proteomes" id="UP000186594"/>
    </source>
</evidence>
<accession>A0A1U7LVI8</accession>
<feature type="domain" description="Pop1 N-terminal" evidence="5">
    <location>
        <begin position="53"/>
        <end position="234"/>
    </location>
</feature>
<evidence type="ECO:0000256" key="4">
    <source>
        <dbReference type="SAM" id="MobiDB-lite"/>
    </source>
</evidence>
<dbReference type="Pfam" id="PF06978">
    <property type="entry name" value="POP1_N"/>
    <property type="match status" value="1"/>
</dbReference>
<evidence type="ECO:0000256" key="3">
    <source>
        <dbReference type="ARBA" id="ARBA00023242"/>
    </source>
</evidence>
<dbReference type="EMBL" id="LXFE01000153">
    <property type="protein sequence ID" value="OLL26690.1"/>
    <property type="molecule type" value="Genomic_DNA"/>
</dbReference>
<keyword evidence="3" id="KW-0539">Nucleus</keyword>
<comment type="caution">
    <text evidence="8">The sequence shown here is derived from an EMBL/GenBank/DDBJ whole genome shotgun (WGS) entry which is preliminary data.</text>
</comment>
<evidence type="ECO:0000259" key="6">
    <source>
        <dbReference type="Pfam" id="PF08170"/>
    </source>
</evidence>
<sequence>MASTPQSPKKRPIADTLSSGRERKRIKFRDARTIATESGSPALKDGLLDLHKFAESRKFEIEALQDAMERSRNSANQRAFQGLPRDMRRRAANHNPKRVPKRLRDQSKLETADIPPKQRAQGKKRLKAQIQKRASVKLRDHKSPRQEDEIQTEDDHLFKHRKIQKAKFTKRQLHKAWLPTHLYHSKRAHMKVKWGFSIPETPTDKSYRPSHRAFWKKGCIAWDTSYFGCIIMSGEVQLLSGLLEKFCEPGCGVGAPRYIGGKRCLETYAYRRGEFPKGLICPATIVWAEDSRKVLIRVHPAVYADVYKLFKSAAEGADGIELEDCRYDIAGFEIVGTESWTALNSIFILADEENSKIWQNLQGISDTGMLPIGAVLPLTIYDPRFSVPKKPKDSLQTPDLSATLKEWPRGINFRAGIFDSVKRDSSTSLKPPQSEIDSRRRVIEMSTPISPLPTDPQIPLLLLRQSTSSWTILVPWDWLTILWHQLQSLPFIRFGGQKQFEQFNFESKVAFFPRDYPGTKAGDLEEIERSKEVCTKWTRRPASKRIKFEKVCAGKGETGNSFGCDWEYLIHGKKGDERKIYGEGAMTTDENVPTTTMPTESTVWLLTTCIARQVFSGSIGKIPVDLDSAVFGVVVTITGRGIPTANSRIYGISKDEVDLWKNCPPAGSSNYPVCPEPEDLIGFITTGSFNLREGGSTGVGALSIKKALKWQGERFCIVRECGQSLGRLAKWDFLAH</sequence>
<feature type="domain" description="POP1 C-terminal" evidence="7">
    <location>
        <begin position="678"/>
        <end position="733"/>
    </location>
</feature>
<dbReference type="GO" id="GO:0000172">
    <property type="term" value="C:ribonuclease MRP complex"/>
    <property type="evidence" value="ECO:0007669"/>
    <property type="project" value="InterPro"/>
</dbReference>
<feature type="domain" description="POPLD" evidence="6">
    <location>
        <begin position="469"/>
        <end position="566"/>
    </location>
</feature>
<evidence type="ECO:0000256" key="1">
    <source>
        <dbReference type="ARBA" id="ARBA00004123"/>
    </source>
</evidence>
<feature type="compositionally biased region" description="Basic and acidic residues" evidence="4">
    <location>
        <begin position="102"/>
        <end position="111"/>
    </location>
</feature>
<dbReference type="OMA" id="WNAKRSH"/>
<dbReference type="GO" id="GO:0000049">
    <property type="term" value="F:tRNA binding"/>
    <property type="evidence" value="ECO:0007669"/>
    <property type="project" value="EnsemblFungi"/>
</dbReference>
<dbReference type="InterPro" id="IPR009723">
    <property type="entry name" value="Pop1_N"/>
</dbReference>
<evidence type="ECO:0000256" key="2">
    <source>
        <dbReference type="ARBA" id="ARBA00022694"/>
    </source>
</evidence>
<feature type="region of interest" description="Disordered" evidence="4">
    <location>
        <begin position="1"/>
        <end position="27"/>
    </location>
</feature>
<dbReference type="Pfam" id="PF08170">
    <property type="entry name" value="POPLD"/>
    <property type="match status" value="1"/>
</dbReference>
<reference evidence="8 9" key="1">
    <citation type="submission" date="2016-04" db="EMBL/GenBank/DDBJ databases">
        <title>Evolutionary innovation and constraint leading to complex multicellularity in the Ascomycota.</title>
        <authorList>
            <person name="Cisse O."/>
            <person name="Nguyen A."/>
            <person name="Hewitt D.A."/>
            <person name="Jedd G."/>
            <person name="Stajich J.E."/>
        </authorList>
    </citation>
    <scope>NUCLEOTIDE SEQUENCE [LARGE SCALE GENOMIC DNA]</scope>
    <source>
        <strain evidence="8 9">DAH-3</strain>
    </source>
</reference>
<comment type="subcellular location">
    <subcellularLocation>
        <location evidence="1">Nucleus</location>
    </subcellularLocation>
</comment>
<dbReference type="InterPro" id="IPR055079">
    <property type="entry name" value="POP1_C"/>
</dbReference>
<evidence type="ECO:0000313" key="8">
    <source>
        <dbReference type="EMBL" id="OLL26690.1"/>
    </source>
</evidence>
<evidence type="ECO:0000259" key="7">
    <source>
        <dbReference type="Pfam" id="PF22770"/>
    </source>
</evidence>
<organism evidence="8 9">
    <name type="scientific">Neolecta irregularis (strain DAH-3)</name>
    <dbReference type="NCBI Taxonomy" id="1198029"/>
    <lineage>
        <taxon>Eukaryota</taxon>
        <taxon>Fungi</taxon>
        <taxon>Dikarya</taxon>
        <taxon>Ascomycota</taxon>
        <taxon>Taphrinomycotina</taxon>
        <taxon>Neolectales</taxon>
        <taxon>Neolectaceae</taxon>
        <taxon>Neolecta</taxon>
    </lineage>
</organism>
<name>A0A1U7LVI8_NEOID</name>
<dbReference type="Proteomes" id="UP000186594">
    <property type="component" value="Unassembled WGS sequence"/>
</dbReference>
<dbReference type="SUPFAM" id="SSF103025">
    <property type="entry name" value="Folate-binding domain"/>
    <property type="match status" value="1"/>
</dbReference>
<dbReference type="AlphaFoldDB" id="A0A1U7LVI8"/>
<dbReference type="GO" id="GO:0001682">
    <property type="term" value="P:tRNA 5'-leader removal"/>
    <property type="evidence" value="ECO:0007669"/>
    <property type="project" value="InterPro"/>
</dbReference>
<proteinExistence type="predicted"/>
<dbReference type="InterPro" id="IPR039182">
    <property type="entry name" value="Pop1"/>
</dbReference>
<feature type="compositionally biased region" description="Basic residues" evidence="4">
    <location>
        <begin position="87"/>
        <end position="101"/>
    </location>
</feature>
<dbReference type="Pfam" id="PF22770">
    <property type="entry name" value="POP1_C"/>
    <property type="match status" value="1"/>
</dbReference>
<feature type="region of interest" description="Disordered" evidence="4">
    <location>
        <begin position="68"/>
        <end position="152"/>
    </location>
</feature>
<dbReference type="GO" id="GO:0005655">
    <property type="term" value="C:nucleolar ribonuclease P complex"/>
    <property type="evidence" value="ECO:0007669"/>
    <property type="project" value="InterPro"/>
</dbReference>
<protein>
    <submittedName>
        <fullName evidence="8">Ribonucleases P/MRP protein subunit pop1</fullName>
    </submittedName>
</protein>
<dbReference type="STRING" id="1198029.A0A1U7LVI8"/>
<dbReference type="OrthoDB" id="442863at2759"/>
<dbReference type="InterPro" id="IPR012590">
    <property type="entry name" value="POPLD_dom"/>
</dbReference>
<evidence type="ECO:0000259" key="5">
    <source>
        <dbReference type="Pfam" id="PF06978"/>
    </source>
</evidence>
<dbReference type="PANTHER" id="PTHR22731:SF3">
    <property type="entry name" value="RIBONUCLEASES P_MRP PROTEIN SUBUNIT POP1"/>
    <property type="match status" value="1"/>
</dbReference>
<dbReference type="PANTHER" id="PTHR22731">
    <property type="entry name" value="RIBONUCLEASES P/MRP PROTEIN SUBUNIT POP1"/>
    <property type="match status" value="1"/>
</dbReference>
<feature type="compositionally biased region" description="Basic and acidic residues" evidence="4">
    <location>
        <begin position="137"/>
        <end position="152"/>
    </location>
</feature>
<keyword evidence="9" id="KW-1185">Reference proteome</keyword>
<keyword evidence="2" id="KW-0819">tRNA processing</keyword>
<gene>
    <name evidence="8" type="ORF">NEOLI_002509</name>
</gene>
<dbReference type="GO" id="GO:0000447">
    <property type="term" value="P:endonucleolytic cleavage in ITS1 to separate SSU-rRNA from 5.8S rRNA and LSU-rRNA from tricistronic rRNA transcript (SSU-rRNA, 5.8S rRNA, LSU-rRNA)"/>
    <property type="evidence" value="ECO:0007669"/>
    <property type="project" value="EnsemblFungi"/>
</dbReference>